<dbReference type="Gene3D" id="2.170.150.20">
    <property type="entry name" value="Peptide methionine sulfoxide reductase"/>
    <property type="match status" value="1"/>
</dbReference>
<feature type="region of interest" description="Disordered" evidence="12">
    <location>
        <begin position="1"/>
        <end position="82"/>
    </location>
</feature>
<comment type="subcellular location">
    <subcellularLocation>
        <location evidence="1">Nucleus</location>
    </subcellularLocation>
</comment>
<evidence type="ECO:0000256" key="2">
    <source>
        <dbReference type="ARBA" id="ARBA00004906"/>
    </source>
</evidence>
<dbReference type="STRING" id="30069.A0A182YP03"/>
<dbReference type="FunFam" id="2.170.150.20:FF:000005">
    <property type="entry name" value="Blast:Protein cereblon homolog"/>
    <property type="match status" value="1"/>
</dbReference>
<feature type="compositionally biased region" description="Low complexity" evidence="12">
    <location>
        <begin position="9"/>
        <end position="20"/>
    </location>
</feature>
<organism evidence="14 15">
    <name type="scientific">Anopheles stephensi</name>
    <name type="common">Indo-Pakistan malaria mosquito</name>
    <dbReference type="NCBI Taxonomy" id="30069"/>
    <lineage>
        <taxon>Eukaryota</taxon>
        <taxon>Metazoa</taxon>
        <taxon>Ecdysozoa</taxon>
        <taxon>Arthropoda</taxon>
        <taxon>Hexapoda</taxon>
        <taxon>Insecta</taxon>
        <taxon>Pterygota</taxon>
        <taxon>Neoptera</taxon>
        <taxon>Endopterygota</taxon>
        <taxon>Diptera</taxon>
        <taxon>Nematocera</taxon>
        <taxon>Culicoidea</taxon>
        <taxon>Culicidae</taxon>
        <taxon>Anophelinae</taxon>
        <taxon>Anopheles</taxon>
    </lineage>
</organism>
<evidence type="ECO:0000256" key="5">
    <source>
        <dbReference type="ARBA" id="ARBA00022723"/>
    </source>
</evidence>
<comment type="function">
    <text evidence="10">Substrate recognition component of a DCX (DDB1-CUL4-X-box) E3 protein ligase complex that mediates the ubiquitination and subsequent proteasomal degradation of target proteins. Has an essential role in mediating growth by negatively regulating insulin signaling. It also has a role in maintaining presynaptic function in the neuromuscular junction synapses of third-instar larvae.</text>
</comment>
<comment type="pathway">
    <text evidence="2">Protein modification; protein ubiquitination.</text>
</comment>
<feature type="compositionally biased region" description="Low complexity" evidence="12">
    <location>
        <begin position="47"/>
        <end position="56"/>
    </location>
</feature>
<accession>A0A182YP03</accession>
<dbReference type="InterPro" id="IPR034750">
    <property type="entry name" value="CULT"/>
</dbReference>
<dbReference type="CDD" id="cd15777">
    <property type="entry name" value="CRBN_C_like"/>
    <property type="match status" value="1"/>
</dbReference>
<evidence type="ECO:0000256" key="7">
    <source>
        <dbReference type="ARBA" id="ARBA00022833"/>
    </source>
</evidence>
<dbReference type="OMA" id="SPQYIAR"/>
<dbReference type="EnsemblMetazoa" id="ASTEI10189-RA">
    <property type="protein sequence ID" value="ASTEI10189-PA"/>
    <property type="gene ID" value="ASTEI10189"/>
</dbReference>
<dbReference type="Proteomes" id="UP000076408">
    <property type="component" value="Unassembled WGS sequence"/>
</dbReference>
<comment type="similarity">
    <text evidence="3">Belongs to the CRBN family.</text>
</comment>
<proteinExistence type="inferred from homology"/>
<name>A0A182YP03_ANOST</name>
<evidence type="ECO:0000313" key="15">
    <source>
        <dbReference type="Proteomes" id="UP000076408"/>
    </source>
</evidence>
<evidence type="ECO:0000256" key="3">
    <source>
        <dbReference type="ARBA" id="ARBA00005293"/>
    </source>
</evidence>
<evidence type="ECO:0000256" key="10">
    <source>
        <dbReference type="ARBA" id="ARBA00046075"/>
    </source>
</evidence>
<feature type="compositionally biased region" description="Acidic residues" evidence="12">
    <location>
        <begin position="57"/>
        <end position="72"/>
    </location>
</feature>
<reference evidence="15" key="1">
    <citation type="journal article" date="2014" name="Genome Biol.">
        <title>Genome analysis of a major urban malaria vector mosquito, Anopheles stephensi.</title>
        <authorList>
            <person name="Jiang X."/>
            <person name="Peery A."/>
            <person name="Hall A.B."/>
            <person name="Sharma A."/>
            <person name="Chen X.G."/>
            <person name="Waterhouse R.M."/>
            <person name="Komissarov A."/>
            <person name="Riehle M.M."/>
            <person name="Shouche Y."/>
            <person name="Sharakhova M.V."/>
            <person name="Lawson D."/>
            <person name="Pakpour N."/>
            <person name="Arensburger P."/>
            <person name="Davidson V.L."/>
            <person name="Eiglmeier K."/>
            <person name="Emrich S."/>
            <person name="George P."/>
            <person name="Kennedy R.C."/>
            <person name="Mane S.P."/>
            <person name="Maslen G."/>
            <person name="Oringanje C."/>
            <person name="Qi Y."/>
            <person name="Settlage R."/>
            <person name="Tojo M."/>
            <person name="Tubio J.M."/>
            <person name="Unger M.F."/>
            <person name="Wang B."/>
            <person name="Vernick K.D."/>
            <person name="Ribeiro J.M."/>
            <person name="James A.A."/>
            <person name="Michel K."/>
            <person name="Riehle M.A."/>
            <person name="Luckhart S."/>
            <person name="Sharakhov I.V."/>
            <person name="Tu Z."/>
        </authorList>
    </citation>
    <scope>NUCLEOTIDE SEQUENCE [LARGE SCALE GENOMIC DNA]</scope>
    <source>
        <strain evidence="15">Indian</strain>
    </source>
</reference>
<evidence type="ECO:0000256" key="11">
    <source>
        <dbReference type="ARBA" id="ARBA00046796"/>
    </source>
</evidence>
<dbReference type="Pfam" id="PF03226">
    <property type="entry name" value="Yippee-Mis18"/>
    <property type="match status" value="1"/>
</dbReference>
<evidence type="ECO:0000259" key="13">
    <source>
        <dbReference type="PROSITE" id="PS51788"/>
    </source>
</evidence>
<dbReference type="InterPro" id="IPR004910">
    <property type="entry name" value="Yippee/Mis18/Cereblon"/>
</dbReference>
<dbReference type="GO" id="GO:0005634">
    <property type="term" value="C:nucleus"/>
    <property type="evidence" value="ECO:0007669"/>
    <property type="project" value="UniProtKB-SubCell"/>
</dbReference>
<evidence type="ECO:0000256" key="8">
    <source>
        <dbReference type="ARBA" id="ARBA00022843"/>
    </source>
</evidence>
<evidence type="ECO:0000256" key="6">
    <source>
        <dbReference type="ARBA" id="ARBA00022786"/>
    </source>
</evidence>
<reference evidence="14" key="2">
    <citation type="submission" date="2020-05" db="UniProtKB">
        <authorList>
            <consortium name="EnsemblMetazoa"/>
        </authorList>
    </citation>
    <scope>IDENTIFICATION</scope>
    <source>
        <strain evidence="14">Indian</strain>
    </source>
</reference>
<keyword evidence="8" id="KW-0832">Ubl conjugation</keyword>
<dbReference type="VEuPathDB" id="VectorBase:ASTEI10189"/>
<keyword evidence="7" id="KW-0862">Zinc</keyword>
<keyword evidence="15" id="KW-1185">Reference proteome</keyword>
<evidence type="ECO:0000256" key="4">
    <source>
        <dbReference type="ARBA" id="ARBA00014394"/>
    </source>
</evidence>
<keyword evidence="5" id="KW-0479">Metal-binding</keyword>
<feature type="domain" description="CULT" evidence="13">
    <location>
        <begin position="378"/>
        <end position="487"/>
    </location>
</feature>
<dbReference type="VEuPathDB" id="VectorBase:ASTEI20_034852"/>
<dbReference type="AlphaFoldDB" id="A0A182YP03"/>
<evidence type="ECO:0000256" key="12">
    <source>
        <dbReference type="SAM" id="MobiDB-lite"/>
    </source>
</evidence>
<dbReference type="Gene3D" id="1.20.58.1480">
    <property type="match status" value="1"/>
</dbReference>
<protein>
    <recommendedName>
        <fullName evidence="4">Protein cereblon</fullName>
    </recommendedName>
    <alternativeName>
        <fullName evidence="9">Protein ohgata</fullName>
    </alternativeName>
</protein>
<dbReference type="PROSITE" id="PS51788">
    <property type="entry name" value="CULT"/>
    <property type="match status" value="1"/>
</dbReference>
<keyword evidence="6" id="KW-0833">Ubl conjugation pathway</keyword>
<dbReference type="VEuPathDB" id="VectorBase:ASTE011134"/>
<evidence type="ECO:0000313" key="14">
    <source>
        <dbReference type="EnsemblMetazoa" id="ASTEI10189-PA"/>
    </source>
</evidence>
<evidence type="ECO:0000256" key="9">
    <source>
        <dbReference type="ARBA" id="ARBA00030079"/>
    </source>
</evidence>
<sequence>MDSNPPNPQQSGSGPTPSGSNERDIASRRNRLMRITQRTIDTDESSRSSSSSSNFSDMEDNNNEVEERDEQGELAANSGTIERLPEDEAVRLFEDYIRERESAATEIYNIELPTEHAYLGRMERVKGVDYMEPGKTYRLLIYSHHSIVYPGEIVPLMLNDYNPYRGDDPSDGCKLGLVFQNQYNDGGRVYGVTCQVYERGPQGVSALLKTVAQQRFYIVRQSDRKYAYILAKSVVAMTVAMEPPCLNPRFACVASRADVKILPEVVLPDPLISCCSNAMLRYAYTDRKDRLTSFKRMLAQTTAWPPFVYDQYDMKEVMAKVERFLSSLKITSVHTDQVKLSFWLARNIPLTEEFRKMIFCTDSVWRRMLIINKALDHMWYFICKRCESEIANYDDMFAMSKQGVQTSYCNPAGHVHDTLTVHKTKENSTLPVDRPSTNFSWFPGYSWQIIVCANCRQHLGWKFVAEKKNVLPKSFYGLTGANITVKSHGDLQKTEDEFDLTPGTLASDEHEYYEQLSGFDTDEEVY</sequence>
<comment type="subunit">
    <text evidence="11">Likely a component of a DCX (DDB1-CUL4-X-box) protein ligase complex. May interact with pic/DDB1.</text>
</comment>
<evidence type="ECO:0000256" key="1">
    <source>
        <dbReference type="ARBA" id="ARBA00004123"/>
    </source>
</evidence>
<dbReference type="GO" id="GO:0046872">
    <property type="term" value="F:metal ion binding"/>
    <property type="evidence" value="ECO:0007669"/>
    <property type="project" value="UniProtKB-KW"/>
</dbReference>